<dbReference type="PROSITE" id="PS50089">
    <property type="entry name" value="ZF_RING_2"/>
    <property type="match status" value="1"/>
</dbReference>
<gene>
    <name evidence="19" type="ORF">M427DRAFT_413009</name>
</gene>
<evidence type="ECO:0000259" key="18">
    <source>
        <dbReference type="PROSITE" id="PS50089"/>
    </source>
</evidence>
<accession>A0A139A5F5</accession>
<keyword evidence="11 15" id="KW-0863">Zinc-finger</keyword>
<evidence type="ECO:0000256" key="6">
    <source>
        <dbReference type="ARBA" id="ARBA00017157"/>
    </source>
</evidence>
<keyword evidence="8 16" id="KW-0808">Transferase</keyword>
<name>A0A139A5F5_GONPJ</name>
<keyword evidence="10" id="KW-0677">Repeat</keyword>
<dbReference type="OMA" id="QWITSDE"/>
<evidence type="ECO:0000256" key="1">
    <source>
        <dbReference type="ARBA" id="ARBA00000900"/>
    </source>
</evidence>
<dbReference type="Gene3D" id="1.25.10.10">
    <property type="entry name" value="Leucine-rich Repeat Variant"/>
    <property type="match status" value="1"/>
</dbReference>
<evidence type="ECO:0000256" key="14">
    <source>
        <dbReference type="ARBA" id="ARBA00055150"/>
    </source>
</evidence>
<dbReference type="InterPro" id="IPR001841">
    <property type="entry name" value="Znf_RING"/>
</dbReference>
<feature type="compositionally biased region" description="Low complexity" evidence="17">
    <location>
        <begin position="18"/>
        <end position="31"/>
    </location>
</feature>
<comment type="subcellular location">
    <subcellularLocation>
        <location evidence="2">Cytoplasm</location>
        <location evidence="2">Cytosol</location>
    </subcellularLocation>
</comment>
<comment type="function">
    <text evidence="16">E3 ubiquitin-protein ligase. Component of the ribosome quality control complex (RQC), a ribosome-associated complex that mediates ubiquitination and extraction of incompletely synthesized nascent chains for proteasomal degradation.</text>
</comment>
<dbReference type="GO" id="GO:0016567">
    <property type="term" value="P:protein ubiquitination"/>
    <property type="evidence" value="ECO:0007669"/>
    <property type="project" value="UniProtKB-UniPathway"/>
</dbReference>
<dbReference type="InterPro" id="IPR039804">
    <property type="entry name" value="RING-CH-C4HC3_LTN1"/>
</dbReference>
<dbReference type="GO" id="GO:0043023">
    <property type="term" value="F:ribosomal large subunit binding"/>
    <property type="evidence" value="ECO:0007669"/>
    <property type="project" value="TreeGrafter"/>
</dbReference>
<evidence type="ECO:0000256" key="3">
    <source>
        <dbReference type="ARBA" id="ARBA00004906"/>
    </source>
</evidence>
<evidence type="ECO:0000256" key="12">
    <source>
        <dbReference type="ARBA" id="ARBA00022786"/>
    </source>
</evidence>
<evidence type="ECO:0000256" key="4">
    <source>
        <dbReference type="ARBA" id="ARBA00007997"/>
    </source>
</evidence>
<dbReference type="InterPro" id="IPR054477">
    <property type="entry name" value="LTN1_E3_ligase_6th"/>
</dbReference>
<dbReference type="PANTHER" id="PTHR12389:SF0">
    <property type="entry name" value="E3 UBIQUITIN-PROTEIN LIGASE LISTERIN"/>
    <property type="match status" value="1"/>
</dbReference>
<comment type="pathway">
    <text evidence="3 16">Protein modification; protein ubiquitination.</text>
</comment>
<evidence type="ECO:0000256" key="13">
    <source>
        <dbReference type="ARBA" id="ARBA00022833"/>
    </source>
</evidence>
<dbReference type="InterPro" id="IPR011989">
    <property type="entry name" value="ARM-like"/>
</dbReference>
<dbReference type="Pfam" id="PF22999">
    <property type="entry name" value="LTN1_E3_ligase_6th"/>
    <property type="match status" value="1"/>
</dbReference>
<dbReference type="InterPro" id="IPR013083">
    <property type="entry name" value="Znf_RING/FYVE/PHD"/>
</dbReference>
<comment type="catalytic activity">
    <reaction evidence="1 16">
        <text>S-ubiquitinyl-[E2 ubiquitin-conjugating enzyme]-L-cysteine + [acceptor protein]-L-lysine = [E2 ubiquitin-conjugating enzyme]-L-cysteine + N(6)-ubiquitinyl-[acceptor protein]-L-lysine.</text>
        <dbReference type="EC" id="2.3.2.27"/>
    </reaction>
</comment>
<protein>
    <recommendedName>
        <fullName evidence="6 16">E3 ubiquitin-protein ligase listerin</fullName>
        <ecNumber evidence="5 16">2.3.2.27</ecNumber>
    </recommendedName>
    <alternativeName>
        <fullName evidence="16">RING-type E3 ubiquitin transferase listerin</fullName>
    </alternativeName>
</protein>
<evidence type="ECO:0000256" key="2">
    <source>
        <dbReference type="ARBA" id="ARBA00004514"/>
    </source>
</evidence>
<proteinExistence type="inferred from homology"/>
<dbReference type="GO" id="GO:0005829">
    <property type="term" value="C:cytosol"/>
    <property type="evidence" value="ECO:0007669"/>
    <property type="project" value="UniProtKB-SubCell"/>
</dbReference>
<dbReference type="OrthoDB" id="6108at2759"/>
<evidence type="ECO:0000256" key="9">
    <source>
        <dbReference type="ARBA" id="ARBA00022723"/>
    </source>
</evidence>
<dbReference type="Pfam" id="PF22958">
    <property type="entry name" value="Ltn1_1st"/>
    <property type="match status" value="1"/>
</dbReference>
<dbReference type="GO" id="GO:0061630">
    <property type="term" value="F:ubiquitin protein ligase activity"/>
    <property type="evidence" value="ECO:0007669"/>
    <property type="project" value="UniProtKB-UniRule"/>
</dbReference>
<feature type="region of interest" description="Disordered" evidence="17">
    <location>
        <begin position="1"/>
        <end position="34"/>
    </location>
</feature>
<keyword evidence="9 16" id="KW-0479">Metal-binding</keyword>
<evidence type="ECO:0000256" key="8">
    <source>
        <dbReference type="ARBA" id="ARBA00022679"/>
    </source>
</evidence>
<organism evidence="19 20">
    <name type="scientific">Gonapodya prolifera (strain JEL478)</name>
    <name type="common">Monoblepharis prolifera</name>
    <dbReference type="NCBI Taxonomy" id="1344416"/>
    <lineage>
        <taxon>Eukaryota</taxon>
        <taxon>Fungi</taxon>
        <taxon>Fungi incertae sedis</taxon>
        <taxon>Chytridiomycota</taxon>
        <taxon>Chytridiomycota incertae sedis</taxon>
        <taxon>Monoblepharidomycetes</taxon>
        <taxon>Monoblepharidales</taxon>
        <taxon>Gonapodyaceae</taxon>
        <taxon>Gonapodya</taxon>
    </lineage>
</organism>
<dbReference type="GO" id="GO:0008270">
    <property type="term" value="F:zinc ion binding"/>
    <property type="evidence" value="ECO:0007669"/>
    <property type="project" value="UniProtKB-KW"/>
</dbReference>
<dbReference type="GO" id="GO:1990112">
    <property type="term" value="C:RQC complex"/>
    <property type="evidence" value="ECO:0007669"/>
    <property type="project" value="UniProtKB-UniRule"/>
</dbReference>
<dbReference type="Proteomes" id="UP000070544">
    <property type="component" value="Unassembled WGS sequence"/>
</dbReference>
<keyword evidence="13 16" id="KW-0862">Zinc</keyword>
<dbReference type="InterPro" id="IPR054478">
    <property type="entry name" value="LTN1_UBC"/>
</dbReference>
<sequence>MGKNNPKAPRPKSSVTPASSSRAADALASQSTPSTFGFTSSQPTLIGFSNNSPELAIESLADADVKVVLRRLAKRDPTTRAKAGDEFASHIRGAEPDEVATLLPAWVGLYPRLSGDVDRRVREVVGVAHLEIVRKLGKRLAPHLKEMAGAWVAATFDPAREVARVAQEALQTAFPSKRAEFLTFVQIDLLNHIRRTLLEETPESLSDPRFTSKEDMDARYSRAVAAALQTLSLLFDMLSPTEREKHLSAYDDLVNESKLWATVHHKDVIVRRAAYPFVATLCRKWPDALSGRIALIAAQVPYRALSDREPSAHGDMWEAVLLLTKTLPAVWTHTPKPVIPKLISFFRTLAPLSPKISYPSLLPLFSILPTDLVFSNTDEILQGAWDGARAANDKDAAIAGAEAVAECLAWVAGRLSHASDTAPGSLEHLVISRMGAMILAAAAQGTQAGLGRVLPEEAAACVEKALFAVVGQVDVPVVQVLLHKIHATLCSHLAISSPYVANTFGDPPADLTYSAVCVNVGELIGVLARVSRKMKSTDNKSAEEWAYVTVDIVARVAEGLVEAGLHQEPLAALLLRLCRNPDINQHFTLVRAKESLCTLAVRTLPTIIPAASRQSMQDITFAILEGWNATRGPKRPDADELTAFRTLIDNVLQASDIEFEKSVCVLTPVLREALRLRLGPELNSKQLDGFLVRVVSKELGVSHKKSNPNLVTELEDLVAVLLCFGCDIPLLTDSTLTSVYDIITDTMLAFTTMLYTVEHHHEHLVYIDRMFEVISFTNIILNVIRQYHVKVGGTGPTSLFPLSDPIAVKILTVVFDLSQFGAIFSHEDTPIRVRPVREETDIPNTSSISLQDQFESLNVTLQSKALAIWSESTSYSDQQPRLFDALVDSLLARWYINVRDLHHIGSPFQFVSQLTRIQKISVSSREMTGSILGSLMLLEEPWKLAVRSHLASSNIMELAALDDPLVVPGITEIDVPGSFDEIIERDVHGLSHLGRFGAIIVGTLRFAREDGFFGNTTGAVFVNRDETGDIRDFIALKLTELRRIVNDCRLGVMVQIYSLDGVSGNTEVCDHTEPWEFSWGDFTKNLDTVWKDTLDIVLLDSDVELLRSYLDTRAENAESGHRPILSLFKQLLEGTLDVSDKYFKLVARGAADMLAEVFERDTIGPAEREQWQRMLRNRSFASKTPFLVLLMISHAISAPSYDDPQMKNVVGHFVDSLLSMNALSNQGDIRFVVEPFAILNNLHATSKIYGQRQLLALFNHIQRSWLNVGDLNGNEGLWPIQFQLVRWLAHTSPLLESVSETFWNTAVDVTVFWLEVPGVISSSWLLPLRYYIIRLAEALLKRKVAERLPFDPSKFYRSLLSYFMVYCGSSLRDDHPSAVRQATEDLLAAIAKDVPTEILNQTKMFNDLVSLLWSKNSSVQTTATLLLQRHIREGTQMKSLKIEMRQGRQKANMETSEGLLNGEMDEDSDPDKLPGSLLDIAGKTPSINFVMQNDDEHLEDHVSISGYLFSWLLILDHFEGAAFQLKASYINHLRHQSELVPTFFEALFRLLGVLATRSSGELDVSKWHIHTIDLLEVDLGTSLSFSLFAAHVYWRCLKSLPSLVRMWWLNLRNRQTSQAIELYTETYFSPSLVNMEFEQLSEFDVTQFAKLKVRALKTSSEVQATYEVEDNATLGVAIKFSSSFPLKQCEIDGTGGARVGVPEAKWRAWVLGLSSVMLVQNGDIMDALALWHKNVTLHYDGVEDCTICYSIVGVIDRSLPSRRCRTCRNKFHAACLHKWFKSSGQASCPLCRSTF</sequence>
<dbReference type="InterPro" id="IPR039795">
    <property type="entry name" value="LTN1/Rkr1"/>
</dbReference>
<comment type="similarity">
    <text evidence="4 16">Belongs to the LTN1 family.</text>
</comment>
<keyword evidence="7" id="KW-0963">Cytoplasm</keyword>
<dbReference type="SUPFAM" id="SSF48371">
    <property type="entry name" value="ARM repeat"/>
    <property type="match status" value="1"/>
</dbReference>
<evidence type="ECO:0000256" key="16">
    <source>
        <dbReference type="RuleBase" id="RU367090"/>
    </source>
</evidence>
<dbReference type="GO" id="GO:0072344">
    <property type="term" value="P:rescue of stalled ribosome"/>
    <property type="evidence" value="ECO:0007669"/>
    <property type="project" value="UniProtKB-UniRule"/>
</dbReference>
<evidence type="ECO:0000313" key="20">
    <source>
        <dbReference type="Proteomes" id="UP000070544"/>
    </source>
</evidence>
<evidence type="ECO:0000256" key="11">
    <source>
        <dbReference type="ARBA" id="ARBA00022771"/>
    </source>
</evidence>
<dbReference type="EMBL" id="KQ965792">
    <property type="protein sequence ID" value="KXS12047.1"/>
    <property type="molecule type" value="Genomic_DNA"/>
</dbReference>
<dbReference type="PANTHER" id="PTHR12389">
    <property type="entry name" value="ZINC FINGER PROTEIN 294"/>
    <property type="match status" value="1"/>
</dbReference>
<reference evidence="19 20" key="1">
    <citation type="journal article" date="2015" name="Genome Biol. Evol.">
        <title>Phylogenomic analyses indicate that early fungi evolved digesting cell walls of algal ancestors of land plants.</title>
        <authorList>
            <person name="Chang Y."/>
            <person name="Wang S."/>
            <person name="Sekimoto S."/>
            <person name="Aerts A.L."/>
            <person name="Choi C."/>
            <person name="Clum A."/>
            <person name="LaButti K.M."/>
            <person name="Lindquist E.A."/>
            <person name="Yee Ngan C."/>
            <person name="Ohm R.A."/>
            <person name="Salamov A.A."/>
            <person name="Grigoriev I.V."/>
            <person name="Spatafora J.W."/>
            <person name="Berbee M.L."/>
        </authorList>
    </citation>
    <scope>NUCLEOTIDE SEQUENCE [LARGE SCALE GENOMIC DNA]</scope>
    <source>
        <strain evidence="19 20">JEL478</strain>
    </source>
</reference>
<evidence type="ECO:0000256" key="15">
    <source>
        <dbReference type="PROSITE-ProRule" id="PRU00175"/>
    </source>
</evidence>
<evidence type="ECO:0000256" key="17">
    <source>
        <dbReference type="SAM" id="MobiDB-lite"/>
    </source>
</evidence>
<keyword evidence="12 16" id="KW-0833">Ubl conjugation pathway</keyword>
<feature type="domain" description="RING-type" evidence="18">
    <location>
        <begin position="1745"/>
        <end position="1792"/>
    </location>
</feature>
<dbReference type="Gene3D" id="3.30.40.10">
    <property type="entry name" value="Zinc/RING finger domain, C3HC4 (zinc finger)"/>
    <property type="match status" value="1"/>
</dbReference>
<dbReference type="GO" id="GO:1990116">
    <property type="term" value="P:ribosome-associated ubiquitin-dependent protein catabolic process"/>
    <property type="evidence" value="ECO:0007669"/>
    <property type="project" value="UniProtKB-UniRule"/>
</dbReference>
<evidence type="ECO:0000313" key="19">
    <source>
        <dbReference type="EMBL" id="KXS12047.1"/>
    </source>
</evidence>
<keyword evidence="20" id="KW-1185">Reference proteome</keyword>
<dbReference type="SUPFAM" id="SSF57850">
    <property type="entry name" value="RING/U-box"/>
    <property type="match status" value="1"/>
</dbReference>
<dbReference type="STRING" id="1344416.A0A139A5F5"/>
<evidence type="ECO:0000256" key="7">
    <source>
        <dbReference type="ARBA" id="ARBA00022490"/>
    </source>
</evidence>
<dbReference type="Pfam" id="PF23009">
    <property type="entry name" value="UBC_like"/>
    <property type="match status" value="1"/>
</dbReference>
<dbReference type="CDD" id="cd16491">
    <property type="entry name" value="RING-CH-C4HC3_LTN1"/>
    <property type="match status" value="1"/>
</dbReference>
<evidence type="ECO:0000256" key="5">
    <source>
        <dbReference type="ARBA" id="ARBA00012483"/>
    </source>
</evidence>
<dbReference type="FunFam" id="3.30.40.10:FF:000038">
    <property type="entry name" value="E3 ubiquitin-protein ligase listerin"/>
    <property type="match status" value="1"/>
</dbReference>
<comment type="subunit">
    <text evidence="16">Component of the ribosome quality control complex (RQC).</text>
</comment>
<evidence type="ECO:0000256" key="10">
    <source>
        <dbReference type="ARBA" id="ARBA00022737"/>
    </source>
</evidence>
<dbReference type="EC" id="2.3.2.27" evidence="5 16"/>
<dbReference type="InterPro" id="IPR016024">
    <property type="entry name" value="ARM-type_fold"/>
</dbReference>
<dbReference type="InterPro" id="IPR054476">
    <property type="entry name" value="Ltn1_N"/>
</dbReference>
<comment type="function">
    <text evidence="14">E3 ubiquitin-protein ligase component of the ribosome quality control complex (RQC), a ribosome-associated complex that mediates ubiquitination and extraction of incompletely synthesized nascent chains for proteasomal degradation. Mediates ubiquitination of proteins derived from mRNAs lacking stop codons (non-stop proteins) and other translation arrest products induced by poly-lysine sequences and tandem rare codons. Ubiquitination leads to CDC48 recruitment for extraction and degradation of the incomplete translation product. May indirectly play a role in chromatin function and transcription.</text>
</comment>
<dbReference type="UniPathway" id="UPA00143"/>